<keyword evidence="4" id="KW-0238">DNA-binding</keyword>
<dbReference type="STRING" id="1266660.A0A1G4JRJ8"/>
<evidence type="ECO:0000256" key="6">
    <source>
        <dbReference type="ARBA" id="ARBA00023242"/>
    </source>
</evidence>
<keyword evidence="3" id="KW-0805">Transcription regulation</keyword>
<dbReference type="PROSITE" id="PS50048">
    <property type="entry name" value="ZN2_CY6_FUNGAL_2"/>
    <property type="match status" value="1"/>
</dbReference>
<dbReference type="InterPro" id="IPR001138">
    <property type="entry name" value="Zn2Cys6_DnaBD"/>
</dbReference>
<keyword evidence="5" id="KW-0804">Transcription</keyword>
<dbReference type="AlphaFoldDB" id="A0A1G4JRJ8"/>
<name>A0A1G4JRJ8_9SACH</name>
<organism evidence="8 9">
    <name type="scientific">Lachancea dasiensis</name>
    <dbReference type="NCBI Taxonomy" id="1072105"/>
    <lineage>
        <taxon>Eukaryota</taxon>
        <taxon>Fungi</taxon>
        <taxon>Dikarya</taxon>
        <taxon>Ascomycota</taxon>
        <taxon>Saccharomycotina</taxon>
        <taxon>Saccharomycetes</taxon>
        <taxon>Saccharomycetales</taxon>
        <taxon>Saccharomycetaceae</taxon>
        <taxon>Lachancea</taxon>
    </lineage>
</organism>
<dbReference type="CDD" id="cd00067">
    <property type="entry name" value="GAL4"/>
    <property type="match status" value="1"/>
</dbReference>
<dbReference type="SUPFAM" id="SSF57701">
    <property type="entry name" value="Zn2/Cys6 DNA-binding domain"/>
    <property type="match status" value="1"/>
</dbReference>
<evidence type="ECO:0000256" key="1">
    <source>
        <dbReference type="ARBA" id="ARBA00022723"/>
    </source>
</evidence>
<feature type="domain" description="Zn(2)-C6 fungal-type" evidence="7">
    <location>
        <begin position="17"/>
        <end position="47"/>
    </location>
</feature>
<evidence type="ECO:0000313" key="9">
    <source>
        <dbReference type="Proteomes" id="UP000190274"/>
    </source>
</evidence>
<dbReference type="GO" id="GO:0045944">
    <property type="term" value="P:positive regulation of transcription by RNA polymerase II"/>
    <property type="evidence" value="ECO:0007669"/>
    <property type="project" value="TreeGrafter"/>
</dbReference>
<dbReference type="InterPro" id="IPR050675">
    <property type="entry name" value="OAF3"/>
</dbReference>
<dbReference type="Gene3D" id="4.10.240.10">
    <property type="entry name" value="Zn(2)-C6 fungal-type DNA-binding domain"/>
    <property type="match status" value="1"/>
</dbReference>
<evidence type="ECO:0000313" key="8">
    <source>
        <dbReference type="EMBL" id="SCU93466.1"/>
    </source>
</evidence>
<protein>
    <submittedName>
        <fullName evidence="8">LADA_0G03246g1_1</fullName>
    </submittedName>
</protein>
<evidence type="ECO:0000259" key="7">
    <source>
        <dbReference type="PROSITE" id="PS50048"/>
    </source>
</evidence>
<dbReference type="GO" id="GO:0000981">
    <property type="term" value="F:DNA-binding transcription factor activity, RNA polymerase II-specific"/>
    <property type="evidence" value="ECO:0007669"/>
    <property type="project" value="InterPro"/>
</dbReference>
<evidence type="ECO:0000256" key="2">
    <source>
        <dbReference type="ARBA" id="ARBA00022833"/>
    </source>
</evidence>
<keyword evidence="1" id="KW-0479">Metal-binding</keyword>
<dbReference type="PANTHER" id="PTHR31069:SF29">
    <property type="entry name" value="OLEATE-ACTIVATED TRANSCRIPTION FACTOR 1-RELATED"/>
    <property type="match status" value="1"/>
</dbReference>
<keyword evidence="2" id="KW-0862">Zinc</keyword>
<sequence length="755" mass="85432">MVSKSSAATQVPLATFTCKSCRQRKRRCSREKPRCERCARLNIPCVYELPPKHLRRMPSYSPVAEGASYSGQPQARSQTAAADAILAPRLALKAQFSTSLSLASHLEKDPFVFEFAVSAIVCGPQLASQSNTNSMGHVWFALTLLFNEVLKSQTRALALPRAPPSAGSVSPVGGATLNSLVGEIASALPPMVAVESYKIQFYQNVYTAMPVLNIQRFELFLEKTVLSNSDGSLHLNVDSAERLEALPFLAILLIVSRMGYMCLCLTNERAEADEAYQQELKAWLCENPVSRDVVGLVKRCLDIYENPTEMRLCCLIYLRELLVLEDPKMWMVDGMGEEEMLNDLEHLAISLNLFNNALDVNNSRNDSNATVQEQLYRRKLWLSTCSISLHEHTLNGGSSLLKANQIRQFSDHQRVFDDYRLISQKELPLDDQIELDYHIMLLKNHQFMEALCDIEESHHSNEDFLVNKIQENERLSFFFKEGFPEASTINKLDLDLPLHLLCNAGQIPINIGSVKQIAVLQTRFALLVKQLSNASLLMFYFEKEYKHSCSAEHFESFEDHLFDCLRIVKTLFNCYYDYSFGHLFEVTPKPMRYILANTMSPVYNRVTLVLHGLTLRFSFSLNLSITAKQPERLQLLKSILASFRSILSTTNDCMAMEFLVPAAKQLNSHFLMLLDCKKLFSALNRYESMSMNDIAKSNYATSCLPGYAKYYSVGIQQLSIESLKNIQRMLKAIGSHVTDVRSAASYPEILEFTTQ</sequence>
<accession>A0A1G4JRJ8</accession>
<evidence type="ECO:0000256" key="3">
    <source>
        <dbReference type="ARBA" id="ARBA00023015"/>
    </source>
</evidence>
<gene>
    <name evidence="8" type="ORF">LADA_0G03246G</name>
</gene>
<dbReference type="GO" id="GO:0008270">
    <property type="term" value="F:zinc ion binding"/>
    <property type="evidence" value="ECO:0007669"/>
    <property type="project" value="InterPro"/>
</dbReference>
<dbReference type="GO" id="GO:0005634">
    <property type="term" value="C:nucleus"/>
    <property type="evidence" value="ECO:0007669"/>
    <property type="project" value="TreeGrafter"/>
</dbReference>
<keyword evidence="9" id="KW-1185">Reference proteome</keyword>
<dbReference type="Pfam" id="PF00172">
    <property type="entry name" value="Zn_clus"/>
    <property type="match status" value="1"/>
</dbReference>
<dbReference type="InterPro" id="IPR036864">
    <property type="entry name" value="Zn2-C6_fun-type_DNA-bd_sf"/>
</dbReference>
<dbReference type="PANTHER" id="PTHR31069">
    <property type="entry name" value="OLEATE-ACTIVATED TRANSCRIPTION FACTOR 1-RELATED"/>
    <property type="match status" value="1"/>
</dbReference>
<dbReference type="Proteomes" id="UP000190274">
    <property type="component" value="Chromosome G"/>
</dbReference>
<dbReference type="GO" id="GO:0000978">
    <property type="term" value="F:RNA polymerase II cis-regulatory region sequence-specific DNA binding"/>
    <property type="evidence" value="ECO:0007669"/>
    <property type="project" value="TreeGrafter"/>
</dbReference>
<dbReference type="EMBL" id="LT598457">
    <property type="protein sequence ID" value="SCU93466.1"/>
    <property type="molecule type" value="Genomic_DNA"/>
</dbReference>
<evidence type="ECO:0000256" key="4">
    <source>
        <dbReference type="ARBA" id="ARBA00023125"/>
    </source>
</evidence>
<dbReference type="OrthoDB" id="4034754at2759"/>
<dbReference type="PROSITE" id="PS00463">
    <property type="entry name" value="ZN2_CY6_FUNGAL_1"/>
    <property type="match status" value="1"/>
</dbReference>
<keyword evidence="6" id="KW-0539">Nucleus</keyword>
<dbReference type="SMART" id="SM00066">
    <property type="entry name" value="GAL4"/>
    <property type="match status" value="1"/>
</dbReference>
<reference evidence="9" key="1">
    <citation type="submission" date="2016-03" db="EMBL/GenBank/DDBJ databases">
        <authorList>
            <person name="Devillers H."/>
        </authorList>
    </citation>
    <scope>NUCLEOTIDE SEQUENCE [LARGE SCALE GENOMIC DNA]</scope>
</reference>
<evidence type="ECO:0000256" key="5">
    <source>
        <dbReference type="ARBA" id="ARBA00023163"/>
    </source>
</evidence>
<proteinExistence type="predicted"/>